<protein>
    <submittedName>
        <fullName evidence="1">DUF935 domain-containing protein</fullName>
    </submittedName>
</protein>
<reference evidence="1" key="1">
    <citation type="submission" date="2022-03" db="EMBL/GenBank/DDBJ databases">
        <title>First case of bacteraemia caused by Dielma fastidiosa in a patient hospitalised with diverticulitis.</title>
        <authorList>
            <person name="Forman-Ankjaer B."/>
            <person name="Hvid-Jensen F."/>
            <person name="Kobel C.M."/>
            <person name="Greve T."/>
        </authorList>
    </citation>
    <scope>NUCLEOTIDE SEQUENCE</scope>
    <source>
        <strain evidence="1">AUH_DF_2021</strain>
    </source>
</reference>
<evidence type="ECO:0000313" key="2">
    <source>
        <dbReference type="Proteomes" id="UP001276902"/>
    </source>
</evidence>
<comment type="caution">
    <text evidence="1">The sequence shown here is derived from an EMBL/GenBank/DDBJ whole genome shotgun (WGS) entry which is preliminary data.</text>
</comment>
<dbReference type="Pfam" id="PF06074">
    <property type="entry name" value="Portal_Mu"/>
    <property type="match status" value="1"/>
</dbReference>
<proteinExistence type="predicted"/>
<name>A0AB35UTQ6_9FIRM</name>
<evidence type="ECO:0000313" key="1">
    <source>
        <dbReference type="EMBL" id="MDY5168594.1"/>
    </source>
</evidence>
<dbReference type="InterPro" id="IPR009279">
    <property type="entry name" value="Portal_Mu"/>
</dbReference>
<sequence>MSKKSKIIKRENIPKVEHREIATIPISNRYSTYPSNGLTPLKLSRILRDGDAGDLLEQSELFEEIEEKDPHLFSQMQTRKNAVTGLDFEVIPFSSDEEGDKKIAEFVSDQLQSIENMEEVMLDLLDAIGKGLSVSEIIWGYSEDKIIVKEIHHKHLKNFFFDPDDQFKVRTVEHPEGILLPVNKFIIHRYKARSGHPARGGVIRVLAWMYLFKNYTIKDWVSFAEVYGMPLRLGKYDAAASSDDKEALRQALYSLGSDASGIVPTSTMIEFIESNKTSSADVYERLARYCDEQISKAVLGQTLTSDSGGGSYAQSKTHNEVRHDLTVADCKALASTLRKYLIRPLVLFNFGDDSRLPTIRFDTEEAGDQKETAEIYKTLINDVGLKISADHVYKKFGIPKPEANEEILKPAQVNPFMMKEEKPMILKNNQDLNKKLNEAVKAQKELDLLADEALLATSPAIASGLSKAIDKLLSAENLEDMKLILEDETELKQLLDEIDDSALQDTLQKLMVIADLEGRGIEHG</sequence>
<organism evidence="1 2">
    <name type="scientific">Dielma fastidiosa</name>
    <dbReference type="NCBI Taxonomy" id="1034346"/>
    <lineage>
        <taxon>Bacteria</taxon>
        <taxon>Bacillati</taxon>
        <taxon>Bacillota</taxon>
        <taxon>Erysipelotrichia</taxon>
        <taxon>Erysipelotrichales</taxon>
        <taxon>Erysipelotrichaceae</taxon>
        <taxon>Dielma</taxon>
    </lineage>
</organism>
<accession>A0AB35UTQ6</accession>
<gene>
    <name evidence="1" type="ORF">MQE39_10755</name>
</gene>
<dbReference type="Proteomes" id="UP001276902">
    <property type="component" value="Unassembled WGS sequence"/>
</dbReference>
<dbReference type="EMBL" id="JALDAW010000016">
    <property type="protein sequence ID" value="MDY5168594.1"/>
    <property type="molecule type" value="Genomic_DNA"/>
</dbReference>
<dbReference type="RefSeq" id="WP_320883818.1">
    <property type="nucleotide sequence ID" value="NZ_BAABZA010000010.1"/>
</dbReference>
<dbReference type="AlphaFoldDB" id="A0AB35UTQ6"/>